<dbReference type="HOGENOM" id="CLU_3216542_0_0_9"/>
<organism evidence="1 2">
    <name type="scientific">Faecalibacterium prausnitzii M21/2</name>
    <dbReference type="NCBI Taxonomy" id="411485"/>
    <lineage>
        <taxon>Bacteria</taxon>
        <taxon>Bacillati</taxon>
        <taxon>Bacillota</taxon>
        <taxon>Clostridia</taxon>
        <taxon>Eubacteriales</taxon>
        <taxon>Oscillospiraceae</taxon>
        <taxon>Faecalibacterium</taxon>
    </lineage>
</organism>
<accession>A8SE68</accession>
<evidence type="ECO:0000313" key="1">
    <source>
        <dbReference type="EMBL" id="EDP21118.1"/>
    </source>
</evidence>
<dbReference type="AlphaFoldDB" id="A8SE68"/>
<comment type="caution">
    <text evidence="1">The sequence shown here is derived from an EMBL/GenBank/DDBJ whole genome shotgun (WGS) entry which is preliminary data.</text>
</comment>
<sequence length="44" mass="4954">MAKICRGGQKTFTKIGIQKSRGFERKQAILRVSKISAEKIQKSC</sequence>
<dbReference type="EMBL" id="ABED02000028">
    <property type="protein sequence ID" value="EDP21118.1"/>
    <property type="molecule type" value="Genomic_DNA"/>
</dbReference>
<gene>
    <name evidence="1" type="ORF">FAEPRAM212_02446</name>
</gene>
<evidence type="ECO:0000313" key="2">
    <source>
        <dbReference type="Proteomes" id="UP000005945"/>
    </source>
</evidence>
<reference evidence="1 2" key="2">
    <citation type="submission" date="2007-09" db="EMBL/GenBank/DDBJ databases">
        <authorList>
            <person name="Fulton L."/>
            <person name="Clifton S."/>
            <person name="Fulton B."/>
            <person name="Xu J."/>
            <person name="Minx P."/>
            <person name="Pepin K.H."/>
            <person name="Johnson M."/>
            <person name="Thiruvilangam P."/>
            <person name="Bhonagiri V."/>
            <person name="Nash W.E."/>
            <person name="Mardis E.R."/>
            <person name="Wilson R.K."/>
        </authorList>
    </citation>
    <scope>NUCLEOTIDE SEQUENCE [LARGE SCALE GENOMIC DNA]</scope>
    <source>
        <strain evidence="1 2">M21/2</strain>
    </source>
</reference>
<name>A8SE68_9FIRM</name>
<proteinExistence type="predicted"/>
<protein>
    <submittedName>
        <fullName evidence="1">Uncharacterized protein</fullName>
    </submittedName>
</protein>
<dbReference type="Proteomes" id="UP000005945">
    <property type="component" value="Unassembled WGS sequence"/>
</dbReference>
<reference evidence="1 2" key="1">
    <citation type="submission" date="2007-09" db="EMBL/GenBank/DDBJ databases">
        <title>Draft genome sequence of Faecalibacterium prausnitzii M21/2.</title>
        <authorList>
            <person name="Sudarsanam P."/>
            <person name="Ley R."/>
            <person name="Guruge J."/>
            <person name="Turnbaugh P.J."/>
            <person name="Mahowald M."/>
            <person name="Liep D."/>
            <person name="Gordon J."/>
        </authorList>
    </citation>
    <scope>NUCLEOTIDE SEQUENCE [LARGE SCALE GENOMIC DNA]</scope>
    <source>
        <strain evidence="1 2">M21/2</strain>
    </source>
</reference>